<accession>A0ABQ4A633</accession>
<comment type="caution">
    <text evidence="1">The sequence shown here is derived from an EMBL/GenBank/DDBJ whole genome shotgun (WGS) entry which is preliminary data.</text>
</comment>
<gene>
    <name evidence="1" type="ORF">Ahu01nite_094240</name>
</gene>
<sequence>MPVPIREPAALQRGPLPSFTRSAGEHLVEVLAPTVATLANHVGAVVHLAVLFRFMVLSRAAMASSRPPEESASAVTPPARPWSRTADMLLRSVIGGPRESKSRTDLSDDPMAIRLPSPAQVVRAANVGQLCWHAIRELRA</sequence>
<reference evidence="1 2" key="1">
    <citation type="submission" date="2021-01" db="EMBL/GenBank/DDBJ databases">
        <title>Whole genome shotgun sequence of Actinoplanes humidus NBRC 14915.</title>
        <authorList>
            <person name="Komaki H."/>
            <person name="Tamura T."/>
        </authorList>
    </citation>
    <scope>NUCLEOTIDE SEQUENCE [LARGE SCALE GENOMIC DNA]</scope>
    <source>
        <strain evidence="1 2">NBRC 14915</strain>
    </source>
</reference>
<dbReference type="EMBL" id="BOMN01000142">
    <property type="protein sequence ID" value="GIE26322.1"/>
    <property type="molecule type" value="Genomic_DNA"/>
</dbReference>
<protein>
    <submittedName>
        <fullName evidence="1">Uncharacterized protein</fullName>
    </submittedName>
</protein>
<name>A0ABQ4A633_9ACTN</name>
<proteinExistence type="predicted"/>
<evidence type="ECO:0000313" key="1">
    <source>
        <dbReference type="EMBL" id="GIE26322.1"/>
    </source>
</evidence>
<organism evidence="1 2">
    <name type="scientific">Winogradskya humida</name>
    <dbReference type="NCBI Taxonomy" id="113566"/>
    <lineage>
        <taxon>Bacteria</taxon>
        <taxon>Bacillati</taxon>
        <taxon>Actinomycetota</taxon>
        <taxon>Actinomycetes</taxon>
        <taxon>Micromonosporales</taxon>
        <taxon>Micromonosporaceae</taxon>
        <taxon>Winogradskya</taxon>
    </lineage>
</organism>
<evidence type="ECO:0000313" key="2">
    <source>
        <dbReference type="Proteomes" id="UP000603200"/>
    </source>
</evidence>
<dbReference type="Proteomes" id="UP000603200">
    <property type="component" value="Unassembled WGS sequence"/>
</dbReference>
<keyword evidence="2" id="KW-1185">Reference proteome</keyword>